<feature type="region of interest" description="Disordered" evidence="1">
    <location>
        <begin position="52"/>
        <end position="88"/>
    </location>
</feature>
<protein>
    <submittedName>
        <fullName evidence="2">Uncharacterized protein</fullName>
    </submittedName>
</protein>
<organism evidence="2 3">
    <name type="scientific">Panicum virgatum</name>
    <name type="common">Blackwell switchgrass</name>
    <dbReference type="NCBI Taxonomy" id="38727"/>
    <lineage>
        <taxon>Eukaryota</taxon>
        <taxon>Viridiplantae</taxon>
        <taxon>Streptophyta</taxon>
        <taxon>Embryophyta</taxon>
        <taxon>Tracheophyta</taxon>
        <taxon>Spermatophyta</taxon>
        <taxon>Magnoliopsida</taxon>
        <taxon>Liliopsida</taxon>
        <taxon>Poales</taxon>
        <taxon>Poaceae</taxon>
        <taxon>PACMAD clade</taxon>
        <taxon>Panicoideae</taxon>
        <taxon>Panicodae</taxon>
        <taxon>Paniceae</taxon>
        <taxon>Panicinae</taxon>
        <taxon>Panicum</taxon>
        <taxon>Panicum sect. Hiantes</taxon>
    </lineage>
</organism>
<accession>A0A8T0XBX8</accession>
<evidence type="ECO:0000313" key="3">
    <source>
        <dbReference type="Proteomes" id="UP000823388"/>
    </source>
</evidence>
<evidence type="ECO:0000313" key="2">
    <source>
        <dbReference type="EMBL" id="KAG2659041.1"/>
    </source>
</evidence>
<comment type="caution">
    <text evidence="2">The sequence shown here is derived from an EMBL/GenBank/DDBJ whole genome shotgun (WGS) entry which is preliminary data.</text>
</comment>
<name>A0A8T0XBX8_PANVG</name>
<feature type="compositionally biased region" description="Basic residues" evidence="1">
    <location>
        <begin position="118"/>
        <end position="135"/>
    </location>
</feature>
<dbReference type="EMBL" id="CM029037">
    <property type="protein sequence ID" value="KAG2659041.1"/>
    <property type="molecule type" value="Genomic_DNA"/>
</dbReference>
<feature type="compositionally biased region" description="Polar residues" evidence="1">
    <location>
        <begin position="69"/>
        <end position="80"/>
    </location>
</feature>
<dbReference type="Proteomes" id="UP000823388">
    <property type="component" value="Chromosome 1K"/>
</dbReference>
<keyword evidence="3" id="KW-1185">Reference proteome</keyword>
<feature type="region of interest" description="Disordered" evidence="1">
    <location>
        <begin position="101"/>
        <end position="196"/>
    </location>
</feature>
<gene>
    <name evidence="2" type="ORF">PVAP13_1KG328110</name>
</gene>
<feature type="compositionally biased region" description="Polar residues" evidence="1">
    <location>
        <begin position="156"/>
        <end position="165"/>
    </location>
</feature>
<feature type="region of interest" description="Disordered" evidence="1">
    <location>
        <begin position="212"/>
        <end position="231"/>
    </location>
</feature>
<dbReference type="AlphaFoldDB" id="A0A8T0XBX8"/>
<sequence>MYIPPNLVGSAGQPTFLSLPFPFPVHLGLGATSRRIGIAPCAPPPPPLPPAVRASSLPPAVRAAPSLTPAMQSSAKSTAPPSLPSSPRGEILMELASQSIPEEVGGSGGAPLISSSATKHKKLPAMGNQKRHMVAKRAEMSQKKQSAKKRVKSPAMGNQQKSPTGSPLKRRAEISKQRLAKRLKPPMVGNKQVSPLVTGSPMMRLVVSPVVMGPRSTSRSPTSLVLEPHAR</sequence>
<feature type="compositionally biased region" description="Low complexity" evidence="1">
    <location>
        <begin position="52"/>
        <end position="61"/>
    </location>
</feature>
<reference evidence="2" key="1">
    <citation type="submission" date="2020-05" db="EMBL/GenBank/DDBJ databases">
        <title>WGS assembly of Panicum virgatum.</title>
        <authorList>
            <person name="Lovell J.T."/>
            <person name="Jenkins J."/>
            <person name="Shu S."/>
            <person name="Juenger T.E."/>
            <person name="Schmutz J."/>
        </authorList>
    </citation>
    <scope>NUCLEOTIDE SEQUENCE</scope>
    <source>
        <strain evidence="2">AP13</strain>
    </source>
</reference>
<evidence type="ECO:0000256" key="1">
    <source>
        <dbReference type="SAM" id="MobiDB-lite"/>
    </source>
</evidence>
<proteinExistence type="predicted"/>